<sequence>IKAVEPEITHVTADISPRGIALTGELDELGTEVEAIDSEHLQKRAILLAGAAGDVEHCVQIGIDVADDAGNAMGLALAILGGVGKVILVCSDSKHWIGQRKRPEK</sequence>
<dbReference type="EMBL" id="UINC01189230">
    <property type="protein sequence ID" value="SVE02826.1"/>
    <property type="molecule type" value="Genomic_DNA"/>
</dbReference>
<feature type="non-terminal residue" evidence="1">
    <location>
        <position position="1"/>
    </location>
</feature>
<reference evidence="1" key="1">
    <citation type="submission" date="2018-05" db="EMBL/GenBank/DDBJ databases">
        <authorList>
            <person name="Lanie J.A."/>
            <person name="Ng W.-L."/>
            <person name="Kazmierczak K.M."/>
            <person name="Andrzejewski T.M."/>
            <person name="Davidsen T.M."/>
            <person name="Wayne K.J."/>
            <person name="Tettelin H."/>
            <person name="Glass J.I."/>
            <person name="Rusch D."/>
            <person name="Podicherti R."/>
            <person name="Tsui H.-C.T."/>
            <person name="Winkler M.E."/>
        </authorList>
    </citation>
    <scope>NUCLEOTIDE SEQUENCE</scope>
</reference>
<accession>A0A383A4K3</accession>
<dbReference type="AlphaFoldDB" id="A0A383A4K3"/>
<proteinExistence type="predicted"/>
<evidence type="ECO:0000313" key="1">
    <source>
        <dbReference type="EMBL" id="SVE02826.1"/>
    </source>
</evidence>
<organism evidence="1">
    <name type="scientific">marine metagenome</name>
    <dbReference type="NCBI Taxonomy" id="408172"/>
    <lineage>
        <taxon>unclassified sequences</taxon>
        <taxon>metagenomes</taxon>
        <taxon>ecological metagenomes</taxon>
    </lineage>
</organism>
<protein>
    <submittedName>
        <fullName evidence="1">Uncharacterized protein</fullName>
    </submittedName>
</protein>
<name>A0A383A4K3_9ZZZZ</name>
<gene>
    <name evidence="1" type="ORF">METZ01_LOCUS455680</name>
</gene>